<dbReference type="InterPro" id="IPR047057">
    <property type="entry name" value="MerR_fam"/>
</dbReference>
<proteinExistence type="predicted"/>
<evidence type="ECO:0000313" key="3">
    <source>
        <dbReference type="EMBL" id="VAW09354.1"/>
    </source>
</evidence>
<keyword evidence="1" id="KW-0238">DNA-binding</keyword>
<dbReference type="GO" id="GO:0003700">
    <property type="term" value="F:DNA-binding transcription factor activity"/>
    <property type="evidence" value="ECO:0007669"/>
    <property type="project" value="InterPro"/>
</dbReference>
<dbReference type="Pfam" id="PF13411">
    <property type="entry name" value="MerR_1"/>
    <property type="match status" value="1"/>
</dbReference>
<name>A0A3B0TL35_9ZZZZ</name>
<dbReference type="GO" id="GO:0003677">
    <property type="term" value="F:DNA binding"/>
    <property type="evidence" value="ECO:0007669"/>
    <property type="project" value="UniProtKB-KW"/>
</dbReference>
<accession>A0A3B0TL35</accession>
<reference evidence="3" key="1">
    <citation type="submission" date="2018-06" db="EMBL/GenBank/DDBJ databases">
        <authorList>
            <person name="Zhirakovskaya E."/>
        </authorList>
    </citation>
    <scope>NUCLEOTIDE SEQUENCE</scope>
</reference>
<dbReference type="Gene3D" id="1.10.1660.10">
    <property type="match status" value="1"/>
</dbReference>
<dbReference type="SUPFAM" id="SSF46955">
    <property type="entry name" value="Putative DNA-binding domain"/>
    <property type="match status" value="1"/>
</dbReference>
<dbReference type="EMBL" id="UOEK01000562">
    <property type="protein sequence ID" value="VAW09354.1"/>
    <property type="molecule type" value="Genomic_DNA"/>
</dbReference>
<gene>
    <name evidence="3" type="ORF">MNBD_ACTINO02-570</name>
</gene>
<sequence length="164" mass="18688">MDGFTAQQASKLTGCTAHQLRYWDRVKLVIPSVQSTGGRPGKRRLYSFRDLVSLRVVRSLLDNGMSVQRVRRAWDYLRRSANMDLHLSNVQLVAEGEAIYAIAQDDQILDALRQGQLAFFGTINEITLEVEEDVTRFELDRERFLDMLQRVEDDVVAEGEAAAQ</sequence>
<dbReference type="SMART" id="SM00422">
    <property type="entry name" value="HTH_MERR"/>
    <property type="match status" value="1"/>
</dbReference>
<dbReference type="PANTHER" id="PTHR30204:SF3">
    <property type="entry name" value="HTH MERR-TYPE DOMAIN-CONTAINING PROTEIN"/>
    <property type="match status" value="1"/>
</dbReference>
<evidence type="ECO:0000256" key="1">
    <source>
        <dbReference type="ARBA" id="ARBA00023125"/>
    </source>
</evidence>
<dbReference type="PANTHER" id="PTHR30204">
    <property type="entry name" value="REDOX-CYCLING DRUG-SENSING TRANSCRIPTIONAL ACTIVATOR SOXR"/>
    <property type="match status" value="1"/>
</dbReference>
<protein>
    <recommendedName>
        <fullName evidence="2">HTH merR-type domain-containing protein</fullName>
    </recommendedName>
</protein>
<organism evidence="3">
    <name type="scientific">hydrothermal vent metagenome</name>
    <dbReference type="NCBI Taxonomy" id="652676"/>
    <lineage>
        <taxon>unclassified sequences</taxon>
        <taxon>metagenomes</taxon>
        <taxon>ecological metagenomes</taxon>
    </lineage>
</organism>
<feature type="domain" description="HTH merR-type" evidence="2">
    <location>
        <begin position="3"/>
        <end position="76"/>
    </location>
</feature>
<dbReference type="PROSITE" id="PS50937">
    <property type="entry name" value="HTH_MERR_2"/>
    <property type="match status" value="1"/>
</dbReference>
<dbReference type="AlphaFoldDB" id="A0A3B0TL35"/>
<dbReference type="InterPro" id="IPR000551">
    <property type="entry name" value="MerR-type_HTH_dom"/>
</dbReference>
<dbReference type="InterPro" id="IPR009061">
    <property type="entry name" value="DNA-bd_dom_put_sf"/>
</dbReference>
<evidence type="ECO:0000259" key="2">
    <source>
        <dbReference type="PROSITE" id="PS50937"/>
    </source>
</evidence>